<reference evidence="1 2" key="1">
    <citation type="journal article" date="2013" name="Mar. Genomics">
        <title>Expression of sulfatases in Rhodopirellula baltica and the diversity of sulfatases in the genus Rhodopirellula.</title>
        <authorList>
            <person name="Wegner C.E."/>
            <person name="Richter-Heitmann T."/>
            <person name="Klindworth A."/>
            <person name="Klockow C."/>
            <person name="Richter M."/>
            <person name="Achstetter T."/>
            <person name="Glockner F.O."/>
            <person name="Harder J."/>
        </authorList>
    </citation>
    <scope>NUCLEOTIDE SEQUENCE [LARGE SCALE GENOMIC DNA]</scope>
    <source>
        <strain evidence="1 2">SWK14</strain>
    </source>
</reference>
<comment type="caution">
    <text evidence="1">The sequence shown here is derived from an EMBL/GenBank/DDBJ whole genome shotgun (WGS) entry which is preliminary data.</text>
</comment>
<dbReference type="PATRIC" id="fig|993516.3.peg.3795"/>
<dbReference type="EMBL" id="AMWG01000103">
    <property type="protein sequence ID" value="ELP32423.1"/>
    <property type="molecule type" value="Genomic_DNA"/>
</dbReference>
<dbReference type="Proteomes" id="UP000010959">
    <property type="component" value="Unassembled WGS sequence"/>
</dbReference>
<evidence type="ECO:0000313" key="1">
    <source>
        <dbReference type="EMBL" id="ELP32423.1"/>
    </source>
</evidence>
<organism evidence="1 2">
    <name type="scientific">Rhodopirellula baltica SWK14</name>
    <dbReference type="NCBI Taxonomy" id="993516"/>
    <lineage>
        <taxon>Bacteria</taxon>
        <taxon>Pseudomonadati</taxon>
        <taxon>Planctomycetota</taxon>
        <taxon>Planctomycetia</taxon>
        <taxon>Pirellulales</taxon>
        <taxon>Pirellulaceae</taxon>
        <taxon>Rhodopirellula</taxon>
    </lineage>
</organism>
<accession>L7CEH5</accession>
<gene>
    <name evidence="1" type="ORF">RBSWK_03555</name>
</gene>
<evidence type="ECO:0000313" key="2">
    <source>
        <dbReference type="Proteomes" id="UP000010959"/>
    </source>
</evidence>
<proteinExistence type="predicted"/>
<sequence length="351" mass="39951">MKWGVVCSIVLVLDSLGSHGDEAINPASSAEEHQLIQNVFDGLAELEECGWQTNGDFICAAAGELRNNTGDGVPFLPFLSVQGSSLSEASSIDASALVKSHVENGTPNREEWFGVQKRGEQVFKLGRIMRRGPADLLRPKPDGVEASDFLSGTRRLMATFEPIYDILWYPSALRSTRRTGKHSIQNFLALREIESVTRGLGDEIICSWESADPSKSVRSNVKTFHSERLNWLPTKVEYYHGDQWRDYERVSRLQIRWKEFGDRLFPSRILTEYRPVPYDRESTANLDVQLHWSFERREVTQIFSQRPEFVRGAILDHFEIQHQEPSPNGLVFPLDWSPPTELLEPFESSAK</sequence>
<dbReference type="AlphaFoldDB" id="L7CEH5"/>
<protein>
    <submittedName>
        <fullName evidence="1">Uncharacterized protein</fullName>
    </submittedName>
</protein>
<name>L7CEH5_RHOBT</name>